<feature type="compositionally biased region" description="Basic and acidic residues" evidence="1">
    <location>
        <begin position="400"/>
        <end position="425"/>
    </location>
</feature>
<feature type="region of interest" description="Disordered" evidence="1">
    <location>
        <begin position="1"/>
        <end position="90"/>
    </location>
</feature>
<gene>
    <name evidence="2" type="ORF">AAF712_004943</name>
</gene>
<feature type="region of interest" description="Disordered" evidence="1">
    <location>
        <begin position="106"/>
        <end position="646"/>
    </location>
</feature>
<feature type="compositionally biased region" description="Acidic residues" evidence="1">
    <location>
        <begin position="770"/>
        <end position="787"/>
    </location>
</feature>
<protein>
    <submittedName>
        <fullName evidence="2">Uncharacterized protein</fullName>
    </submittedName>
</protein>
<feature type="region of interest" description="Disordered" evidence="1">
    <location>
        <begin position="666"/>
        <end position="803"/>
    </location>
</feature>
<feature type="compositionally biased region" description="Low complexity" evidence="1">
    <location>
        <begin position="227"/>
        <end position="248"/>
    </location>
</feature>
<feature type="compositionally biased region" description="Pro residues" evidence="1">
    <location>
        <begin position="888"/>
        <end position="897"/>
    </location>
</feature>
<feature type="compositionally biased region" description="Low complexity" evidence="1">
    <location>
        <begin position="543"/>
        <end position="552"/>
    </location>
</feature>
<sequence>MDSTTTSTTSRPQQRSSPANNDRDHSPSQHQQHLQHQQVPYSFQQQPQGQWAPSISAQPFYPSFYQNPQQNSPAGFPQQAPPYFDPAQNPQLAQWAYQQMMFNAQQSFMPPGSSRGSPSSSNPNDYFAQSQMGAMGNHGMFNPFPSGTPPPPQHQQNGGGQQQPYPGFHPYRRPARQGSTNSQGSLSFPESSGSGNNEWRPPYARPEASGSTSSVNSTHSQRQRTDSNQSGRGSQHGHGSANGSVRGRPSGGGSPVGGGSSSSSNKHSQSSPHSHPRQQQPQQHQSHSPSHSGSASKNLPHPNPPHHRNLSASSNASSSSAVRSTSVSAGTSSQSNSAAPSPSSSSAPGSAPSTSPSSPGASSTTSHNSTPSVSSTTSTVPRPARPSPLSQGTTSFHVSSSEKRMSRDDADLAAMMREDASDRHKSGLKGRLRRALTFGTVTSPAGIHEENEPVDDDDESIKASRLAKPKSSNLGRPSTDTGVSEESGNTIQTAASTTLNPSPSNFSTASTSTSPGPPPAQKKRGRAASLFNSRLNASTDNISLSSTVSSASVMIRKLGSMGKLARRNSLAGITSLFKDKKKKDDTLAEEDDTGPSSSDAGGKEDKKKKKKKEKEKEKDKKGSTAKATVSEASVSHVTAELDRGSASGEWNAAELAGLSPAAKLARQHTLKTNAEAAAKERERLQKEKEEKEREAAAAALKANGVNGAGGVPAWERGTHNRSPVKGGGNVRVNEDGTRVVVEEDDEEDWSEDGHRRPQTQQTYQPGGPEGWDDDGDDDDWDGEDEEDVTIRMGVDRIDLNNPTAGNAGGDWAGETTWKNAVNYDQHNYLVDSAHNQQTRVRANSYDAHPSQQNELGPLARIPSPDPDHIDGLHRHGSHSSGGHHAPQQPQPGAPFLPPLSFDSSPIKSSMDAPQKPPANSGTMFSHSNSSAPALSLTSNANPPTLTHRSATAPSKRLAFANNLSVYDTFSASVYDRRSEPATWSRLTPALAQRIKEELNSFKMEEMEVHAASRVHTQFFV</sequence>
<feature type="compositionally biased region" description="Gly residues" evidence="1">
    <location>
        <begin position="249"/>
        <end position="260"/>
    </location>
</feature>
<feature type="compositionally biased region" description="Low complexity" evidence="1">
    <location>
        <begin position="1"/>
        <end position="18"/>
    </location>
</feature>
<feature type="compositionally biased region" description="Low complexity" evidence="1">
    <location>
        <begin position="29"/>
        <end position="50"/>
    </location>
</feature>
<feature type="compositionally biased region" description="Polar residues" evidence="1">
    <location>
        <begin position="625"/>
        <end position="636"/>
    </location>
</feature>
<organism evidence="2 3">
    <name type="scientific">Marasmius tenuissimus</name>
    <dbReference type="NCBI Taxonomy" id="585030"/>
    <lineage>
        <taxon>Eukaryota</taxon>
        <taxon>Fungi</taxon>
        <taxon>Dikarya</taxon>
        <taxon>Basidiomycota</taxon>
        <taxon>Agaricomycotina</taxon>
        <taxon>Agaricomycetes</taxon>
        <taxon>Agaricomycetidae</taxon>
        <taxon>Agaricales</taxon>
        <taxon>Marasmiineae</taxon>
        <taxon>Marasmiaceae</taxon>
        <taxon>Marasmius</taxon>
    </lineage>
</organism>
<name>A0ABR3A264_9AGAR</name>
<feature type="compositionally biased region" description="Low complexity" evidence="1">
    <location>
        <begin position="209"/>
        <end position="220"/>
    </location>
</feature>
<feature type="compositionally biased region" description="Low complexity" evidence="1">
    <location>
        <begin position="261"/>
        <end position="300"/>
    </location>
</feature>
<evidence type="ECO:0000313" key="3">
    <source>
        <dbReference type="Proteomes" id="UP001437256"/>
    </source>
</evidence>
<feature type="compositionally biased region" description="Low complexity" evidence="1">
    <location>
        <begin position="878"/>
        <end position="887"/>
    </location>
</feature>
<feature type="compositionally biased region" description="Basic and acidic residues" evidence="1">
    <location>
        <begin position="677"/>
        <end position="695"/>
    </location>
</feature>
<feature type="compositionally biased region" description="Basic and acidic residues" evidence="1">
    <location>
        <begin position="732"/>
        <end position="741"/>
    </location>
</feature>
<feature type="compositionally biased region" description="Low complexity" evidence="1">
    <location>
        <begin position="310"/>
        <end position="382"/>
    </location>
</feature>
<comment type="caution">
    <text evidence="2">The sequence shown here is derived from an EMBL/GenBank/DDBJ whole genome shotgun (WGS) entry which is preliminary data.</text>
</comment>
<evidence type="ECO:0000313" key="2">
    <source>
        <dbReference type="EMBL" id="KAL0068040.1"/>
    </source>
</evidence>
<feature type="compositionally biased region" description="Low complexity" evidence="1">
    <location>
        <begin position="110"/>
        <end position="124"/>
    </location>
</feature>
<feature type="compositionally biased region" description="Polar residues" evidence="1">
    <location>
        <begin position="917"/>
        <end position="949"/>
    </location>
</feature>
<feature type="compositionally biased region" description="Polar residues" evidence="1">
    <location>
        <begin position="177"/>
        <end position="197"/>
    </location>
</feature>
<feature type="compositionally biased region" description="Polar residues" evidence="1">
    <location>
        <begin position="470"/>
        <end position="506"/>
    </location>
</feature>
<proteinExistence type="predicted"/>
<feature type="compositionally biased region" description="Polar residues" evidence="1">
    <location>
        <begin position="389"/>
        <end position="399"/>
    </location>
</feature>
<accession>A0ABR3A264</accession>
<dbReference type="PANTHER" id="PTHR12751">
    <property type="entry name" value="PHOSPHATASE AND ACTIN REGULATOR PHACTR"/>
    <property type="match status" value="1"/>
</dbReference>
<keyword evidence="3" id="KW-1185">Reference proteome</keyword>
<evidence type="ECO:0000256" key="1">
    <source>
        <dbReference type="SAM" id="MobiDB-lite"/>
    </source>
</evidence>
<feature type="compositionally biased region" description="Polar residues" evidence="1">
    <location>
        <begin position="64"/>
        <end position="73"/>
    </location>
</feature>
<feature type="region of interest" description="Disordered" evidence="1">
    <location>
        <begin position="843"/>
        <end position="949"/>
    </location>
</feature>
<feature type="compositionally biased region" description="Polar residues" evidence="1">
    <location>
        <begin position="530"/>
        <end position="542"/>
    </location>
</feature>
<dbReference type="Proteomes" id="UP001437256">
    <property type="component" value="Unassembled WGS sequence"/>
</dbReference>
<dbReference type="EMBL" id="JBBXMP010000021">
    <property type="protein sequence ID" value="KAL0068040.1"/>
    <property type="molecule type" value="Genomic_DNA"/>
</dbReference>
<dbReference type="PANTHER" id="PTHR12751:SF18">
    <property type="entry name" value="PHOSPHATASE AND ACTIN REGULATOR 1"/>
    <property type="match status" value="1"/>
</dbReference>
<reference evidence="2 3" key="1">
    <citation type="submission" date="2024-05" db="EMBL/GenBank/DDBJ databases">
        <title>A draft genome resource for the thread blight pathogen Marasmius tenuissimus strain MS-2.</title>
        <authorList>
            <person name="Yulfo-Soto G.E."/>
            <person name="Baruah I.K."/>
            <person name="Amoako-Attah I."/>
            <person name="Bukari Y."/>
            <person name="Meinhardt L.W."/>
            <person name="Bailey B.A."/>
            <person name="Cohen S.P."/>
        </authorList>
    </citation>
    <scope>NUCLEOTIDE SEQUENCE [LARGE SCALE GENOMIC DNA]</scope>
    <source>
        <strain evidence="2 3">MS-2</strain>
    </source>
</reference>